<gene>
    <name evidence="1" type="ORF">CRI88_05600</name>
</gene>
<organism evidence="1 2">
    <name type="scientific">Lysinibacillus fusiformis</name>
    <dbReference type="NCBI Taxonomy" id="28031"/>
    <lineage>
        <taxon>Bacteria</taxon>
        <taxon>Bacillati</taxon>
        <taxon>Bacillota</taxon>
        <taxon>Bacilli</taxon>
        <taxon>Bacillales</taxon>
        <taxon>Bacillaceae</taxon>
        <taxon>Lysinibacillus</taxon>
    </lineage>
</organism>
<comment type="caution">
    <text evidence="1">The sequence shown here is derived from an EMBL/GenBank/DDBJ whole genome shotgun (WGS) entry which is preliminary data.</text>
</comment>
<dbReference type="Proteomes" id="UP000234956">
    <property type="component" value="Unassembled WGS sequence"/>
</dbReference>
<proteinExistence type="predicted"/>
<dbReference type="AlphaFoldDB" id="A0A2I0V649"/>
<reference evidence="1 2" key="1">
    <citation type="submission" date="2017-10" db="EMBL/GenBank/DDBJ databases">
        <title>Draft genome of Lysinibacillus fusiformis strain Juneja, a laboratory-derived pathogen of Drosophila melanogaster.</title>
        <authorList>
            <person name="Smith B.R."/>
            <person name="Unckless R.L."/>
        </authorList>
    </citation>
    <scope>NUCLEOTIDE SEQUENCE [LARGE SCALE GENOMIC DNA]</scope>
    <source>
        <strain evidence="1 2">Juneja</strain>
    </source>
</reference>
<keyword evidence="1" id="KW-0032">Aminotransferase</keyword>
<keyword evidence="1" id="KW-0808">Transferase</keyword>
<name>A0A2I0V649_9BACI</name>
<evidence type="ECO:0000313" key="1">
    <source>
        <dbReference type="EMBL" id="PKU53797.1"/>
    </source>
</evidence>
<dbReference type="GO" id="GO:0008483">
    <property type="term" value="F:transaminase activity"/>
    <property type="evidence" value="ECO:0007669"/>
    <property type="project" value="UniProtKB-KW"/>
</dbReference>
<accession>A0A2I0V649</accession>
<evidence type="ECO:0000313" key="2">
    <source>
        <dbReference type="Proteomes" id="UP000234956"/>
    </source>
</evidence>
<sequence>MHDHPFQNIIIIIEEYEANSITFFVNCLEEEWL</sequence>
<dbReference type="EMBL" id="PDFK01000001">
    <property type="protein sequence ID" value="PKU53797.1"/>
    <property type="molecule type" value="Genomic_DNA"/>
</dbReference>
<protein>
    <submittedName>
        <fullName evidence="1">Aminotransferase</fullName>
    </submittedName>
</protein>